<evidence type="ECO:0000256" key="6">
    <source>
        <dbReference type="ARBA" id="ARBA00022723"/>
    </source>
</evidence>
<evidence type="ECO:0000256" key="9">
    <source>
        <dbReference type="ARBA" id="ARBA00022833"/>
    </source>
</evidence>
<dbReference type="Pfam" id="PF19081">
    <property type="entry name" value="Ig_7"/>
    <property type="match status" value="2"/>
</dbReference>
<dbReference type="InterPro" id="IPR044023">
    <property type="entry name" value="Ig_7"/>
</dbReference>
<dbReference type="InterPro" id="IPR001842">
    <property type="entry name" value="Peptidase_M36"/>
</dbReference>
<dbReference type="InterPro" id="IPR050371">
    <property type="entry name" value="Fungal_virulence_M36"/>
</dbReference>
<dbReference type="NCBIfam" id="NF045639">
    <property type="entry name" value="GCX_COOH"/>
    <property type="match status" value="1"/>
</dbReference>
<evidence type="ECO:0000256" key="12">
    <source>
        <dbReference type="SAM" id="SignalP"/>
    </source>
</evidence>
<name>A0ABW5JAS8_9BACT</name>
<dbReference type="PANTHER" id="PTHR33478">
    <property type="entry name" value="EXTRACELLULAR METALLOPROTEINASE MEP"/>
    <property type="match status" value="1"/>
</dbReference>
<keyword evidence="16" id="KW-1185">Reference proteome</keyword>
<dbReference type="Pfam" id="PF02128">
    <property type="entry name" value="Peptidase_M36"/>
    <property type="match status" value="1"/>
</dbReference>
<evidence type="ECO:0000313" key="16">
    <source>
        <dbReference type="Proteomes" id="UP001597510"/>
    </source>
</evidence>
<dbReference type="EMBL" id="JBHULC010000011">
    <property type="protein sequence ID" value="MFD2521980.1"/>
    <property type="molecule type" value="Genomic_DNA"/>
</dbReference>
<keyword evidence="8" id="KW-0378">Hydrolase</keyword>
<feature type="domain" description="FTP" evidence="13">
    <location>
        <begin position="71"/>
        <end position="106"/>
    </location>
</feature>
<organism evidence="15 16">
    <name type="scientific">Emticicia soli</name>
    <dbReference type="NCBI Taxonomy" id="2027878"/>
    <lineage>
        <taxon>Bacteria</taxon>
        <taxon>Pseudomonadati</taxon>
        <taxon>Bacteroidota</taxon>
        <taxon>Cytophagia</taxon>
        <taxon>Cytophagales</taxon>
        <taxon>Leadbetterellaceae</taxon>
        <taxon>Emticicia</taxon>
    </lineage>
</organism>
<comment type="caution">
    <text evidence="15">The sequence shown here is derived from an EMBL/GenBank/DDBJ whole genome shotgun (WGS) entry which is preliminary data.</text>
</comment>
<evidence type="ECO:0000256" key="3">
    <source>
        <dbReference type="ARBA" id="ARBA00006006"/>
    </source>
</evidence>
<keyword evidence="6" id="KW-0479">Metal-binding</keyword>
<dbReference type="SUPFAM" id="SSF55486">
    <property type="entry name" value="Metalloproteases ('zincins'), catalytic domain"/>
    <property type="match status" value="1"/>
</dbReference>
<feature type="domain" description="Ig-like" evidence="14">
    <location>
        <begin position="1084"/>
        <end position="1159"/>
    </location>
</feature>
<dbReference type="Proteomes" id="UP001597510">
    <property type="component" value="Unassembled WGS sequence"/>
</dbReference>
<evidence type="ECO:0000256" key="5">
    <source>
        <dbReference type="ARBA" id="ARBA00022670"/>
    </source>
</evidence>
<evidence type="ECO:0000256" key="2">
    <source>
        <dbReference type="ARBA" id="ARBA00004613"/>
    </source>
</evidence>
<keyword evidence="4" id="KW-0964">Secreted</keyword>
<dbReference type="CDD" id="cd09596">
    <property type="entry name" value="M36"/>
    <property type="match status" value="1"/>
</dbReference>
<evidence type="ECO:0000259" key="13">
    <source>
        <dbReference type="Pfam" id="PF07504"/>
    </source>
</evidence>
<evidence type="ECO:0000256" key="8">
    <source>
        <dbReference type="ARBA" id="ARBA00022801"/>
    </source>
</evidence>
<dbReference type="InterPro" id="IPR011096">
    <property type="entry name" value="FTP_domain"/>
</dbReference>
<keyword evidence="5" id="KW-0645">Protease</keyword>
<feature type="signal peptide" evidence="12">
    <location>
        <begin position="1"/>
        <end position="30"/>
    </location>
</feature>
<sequence>MIKQLFSDMPKLNKILLFMLTITFSTQVFAQKEVENAKAYLQANAAQFQLSKTDIEEMGVSSAYPSTGTSLYHIYFAQKYQAIEVFNGILNVTLSNDKVVNVGNTFVPNINSKVPAITNTLGLSPAEAIDKAAAYLKLAKGTVSTQEVSANKLPNGQIDKAVYRNTALSNDEINVKLYWFPYDTLINRQRISKIDLVWQVQIQTKDHQNVWSVHVNAQSGEVVQVKDMVIHCNFGTPEHQQAPHACEGASALTAIARENINFLQPVAANSYRVFDYPVESPIHGSQTVVTNPYTKFAPAGTGPGSTNGWHNDGTTDYTNTRGNNVYAKEDRANDNELTIGLSPSSATLEFDYSYTHATGSANANLNAAITNLFYWNNLIHDVLYKYGFNETAGNFQKDNMSRGGLGNDFVYADAQDGSGTNNANFYPPIDGINGRMQMFLWNQGGSPAYQPDSDFDNGVIAHEYGHGWSTRLTGGPANSSCLQNVEQGGEGWSDYLGLMLTTNWAALQPNTVSANRPVSIGTYVLGQQTTDVGIRGFKYSHDMGTYNAHVTYGQVGNISFSNPHGIGSIWATILWDMTWKIIMFDNKIVSNINKTDSLLGNVAALKLVNQGLALQPCSPSMIQARNAILKADTLLFNARYSCVIWEAFARRGLGINASTGVSTNDRIVTEDFTPYTERPLSSDKVLSVCSRTPFVYTATTNVAGTTFSWTRPAVPGISNAAGSGSSANINESLINTTNKPIIVLYYFSLGPGTCNALQTVRVVVNPEPVPALDTYNVCKNGTVPAGEGLAIVNPVSSSFSGTLTGLSPVYRRPLGDNVTTYNGASGTNYRYYTYSFISPVTGSVSIETINGTINTDRYDTYLSLYKSSFNSTAPANNFLIGDDDSGALLYASKITYNLVKDSTYIVVVTTYAQNATGSFVIGATAPIFSNIVTWYTANTGGTALAKGSVFNPVGVPGSGVPNTATAGTTYFYADASNLSACRVMTRFIVNNPSVGGSIAGSTTACSNTNSGTLTLSGYTGTILRWESSTDNFVSNVVSISNTTTSLNYSNLTQTTYYRAVIKSGDCPQANSSVATITRTNVTLPTTTGASRCGAGTVTLTATGCAGGNINWYDGVTGGTSLATGTSFTTPALSASKTYYANCTLNACVSNRVAAVATVNIATVPTASGASRCGAGSVTLAATGCAGGTINWYTVATGGTAVGTGGTYATPSLSANTTYYVSCTVGACSSARTTVQATINVNLVVTGAQVAGNYRASQTITSTANVASGVNYYAAKAIILNPGFQAGGSEIFMAKIENCP</sequence>
<protein>
    <submittedName>
        <fullName evidence="15">M36 family metallopeptidase</fullName>
    </submittedName>
</protein>
<comment type="similarity">
    <text evidence="3">Belongs to the peptidase M36 family.</text>
</comment>
<accession>A0ABW5JAS8</accession>
<keyword evidence="11" id="KW-0865">Zymogen</keyword>
<dbReference type="Gene3D" id="3.10.170.10">
    <property type="match status" value="1"/>
</dbReference>
<evidence type="ECO:0000256" key="11">
    <source>
        <dbReference type="ARBA" id="ARBA00023145"/>
    </source>
</evidence>
<dbReference type="InterPro" id="IPR027268">
    <property type="entry name" value="Peptidase_M4/M1_CTD_sf"/>
</dbReference>
<feature type="chain" id="PRO_5047069976" evidence="12">
    <location>
        <begin position="31"/>
        <end position="1299"/>
    </location>
</feature>
<evidence type="ECO:0000256" key="10">
    <source>
        <dbReference type="ARBA" id="ARBA00023049"/>
    </source>
</evidence>
<comment type="subcellular location">
    <subcellularLocation>
        <location evidence="2">Secreted</location>
    </subcellularLocation>
</comment>
<gene>
    <name evidence="15" type="ORF">ACFSR2_13860</name>
</gene>
<keyword evidence="7 12" id="KW-0732">Signal</keyword>
<keyword evidence="10" id="KW-0482">Metalloprotease</keyword>
<dbReference type="PANTHER" id="PTHR33478:SF1">
    <property type="entry name" value="EXTRACELLULAR METALLOPROTEINASE MEP"/>
    <property type="match status" value="1"/>
</dbReference>
<reference evidence="16" key="1">
    <citation type="journal article" date="2019" name="Int. J. Syst. Evol. Microbiol.">
        <title>The Global Catalogue of Microorganisms (GCM) 10K type strain sequencing project: providing services to taxonomists for standard genome sequencing and annotation.</title>
        <authorList>
            <consortium name="The Broad Institute Genomics Platform"/>
            <consortium name="The Broad Institute Genome Sequencing Center for Infectious Disease"/>
            <person name="Wu L."/>
            <person name="Ma J."/>
        </authorList>
    </citation>
    <scope>NUCLEOTIDE SEQUENCE [LARGE SCALE GENOMIC DNA]</scope>
    <source>
        <strain evidence="16">KCTC 52344</strain>
    </source>
</reference>
<evidence type="ECO:0000256" key="4">
    <source>
        <dbReference type="ARBA" id="ARBA00022525"/>
    </source>
</evidence>
<comment type="cofactor">
    <cofactor evidence="1">
        <name>Zn(2+)</name>
        <dbReference type="ChEBI" id="CHEBI:29105"/>
    </cofactor>
</comment>
<evidence type="ECO:0000259" key="14">
    <source>
        <dbReference type="Pfam" id="PF19081"/>
    </source>
</evidence>
<evidence type="ECO:0000256" key="7">
    <source>
        <dbReference type="ARBA" id="ARBA00022729"/>
    </source>
</evidence>
<evidence type="ECO:0000256" key="1">
    <source>
        <dbReference type="ARBA" id="ARBA00001947"/>
    </source>
</evidence>
<dbReference type="InterPro" id="IPR055015">
    <property type="entry name" value="GCX_COOH"/>
</dbReference>
<dbReference type="Gene3D" id="1.10.390.10">
    <property type="entry name" value="Neutral Protease Domain 2"/>
    <property type="match status" value="1"/>
</dbReference>
<dbReference type="Pfam" id="PF07504">
    <property type="entry name" value="FTP"/>
    <property type="match status" value="1"/>
</dbReference>
<evidence type="ECO:0000313" key="15">
    <source>
        <dbReference type="EMBL" id="MFD2521980.1"/>
    </source>
</evidence>
<feature type="domain" description="Ig-like" evidence="14">
    <location>
        <begin position="1163"/>
        <end position="1239"/>
    </location>
</feature>
<keyword evidence="9" id="KW-0862">Zinc</keyword>
<proteinExistence type="inferred from homology"/>